<keyword evidence="3" id="KW-1185">Reference proteome</keyword>
<feature type="compositionally biased region" description="Basic and acidic residues" evidence="1">
    <location>
        <begin position="350"/>
        <end position="370"/>
    </location>
</feature>
<dbReference type="KEGG" id="llh:I41_18560"/>
<sequence length="411" mass="44706">MPHYRSIRCITLAFGAVFALVGIRGAHGQQAPAPQAAAGVLVLRNGNVLSGVVHRQGSHYRIENEGSVLQIPASQVEMACASLVDAYEQRRRQRVGNATDAHLELARWCLRHGLLAEAAREILDARADDPGHPALRTLDLQLQQGLADEASRQQREREGVALAAHTEPAAPEETAQPERMIDPKPEVQEKFVRSIQPMLIHGCTTSGCHTPNSRQTMELDRWALEGSGIPTLIRKNLEQVLAQVDVEDPASSPLMRRARQAHGLRGTRLSTPLAPYQTAILMDWLNEAAGVAPEPSATNTPALGQNAGPNLTEASAEAEGEVTEAMVDEAARELLNRGKAKARTAFTPRDQFDPEIFNRRRARAESKRPSDASADASTGNEYVPETIDFQPRAPESAEESPDLPAESPSRD</sequence>
<reference evidence="2 3" key="1">
    <citation type="submission" date="2019-02" db="EMBL/GenBank/DDBJ databases">
        <title>Deep-cultivation of Planctomycetes and their phenomic and genomic characterization uncovers novel biology.</title>
        <authorList>
            <person name="Wiegand S."/>
            <person name="Jogler M."/>
            <person name="Boedeker C."/>
            <person name="Pinto D."/>
            <person name="Vollmers J."/>
            <person name="Rivas-Marin E."/>
            <person name="Kohn T."/>
            <person name="Peeters S.H."/>
            <person name="Heuer A."/>
            <person name="Rast P."/>
            <person name="Oberbeckmann S."/>
            <person name="Bunk B."/>
            <person name="Jeske O."/>
            <person name="Meyerdierks A."/>
            <person name="Storesund J.E."/>
            <person name="Kallscheuer N."/>
            <person name="Luecker S."/>
            <person name="Lage O.M."/>
            <person name="Pohl T."/>
            <person name="Merkel B.J."/>
            <person name="Hornburger P."/>
            <person name="Mueller R.-W."/>
            <person name="Bruemmer F."/>
            <person name="Labrenz M."/>
            <person name="Spormann A.M."/>
            <person name="Op den Camp H."/>
            <person name="Overmann J."/>
            <person name="Amann R."/>
            <person name="Jetten M.S.M."/>
            <person name="Mascher T."/>
            <person name="Medema M.H."/>
            <person name="Devos D.P."/>
            <person name="Kaster A.-K."/>
            <person name="Ovreas L."/>
            <person name="Rohde M."/>
            <person name="Galperin M.Y."/>
            <person name="Jogler C."/>
        </authorList>
    </citation>
    <scope>NUCLEOTIDE SEQUENCE [LARGE SCALE GENOMIC DNA]</scope>
    <source>
        <strain evidence="2 3">I41</strain>
    </source>
</reference>
<evidence type="ECO:0000313" key="3">
    <source>
        <dbReference type="Proteomes" id="UP000317909"/>
    </source>
</evidence>
<feature type="region of interest" description="Disordered" evidence="1">
    <location>
        <begin position="146"/>
        <end position="176"/>
    </location>
</feature>
<organism evidence="2 3">
    <name type="scientific">Lacipirellula limnantheis</name>
    <dbReference type="NCBI Taxonomy" id="2528024"/>
    <lineage>
        <taxon>Bacteria</taxon>
        <taxon>Pseudomonadati</taxon>
        <taxon>Planctomycetota</taxon>
        <taxon>Planctomycetia</taxon>
        <taxon>Pirellulales</taxon>
        <taxon>Lacipirellulaceae</taxon>
        <taxon>Lacipirellula</taxon>
    </lineage>
</organism>
<feature type="region of interest" description="Disordered" evidence="1">
    <location>
        <begin position="292"/>
        <end position="322"/>
    </location>
</feature>
<protein>
    <submittedName>
        <fullName evidence="2">Uncharacterized protein</fullName>
    </submittedName>
</protein>
<feature type="region of interest" description="Disordered" evidence="1">
    <location>
        <begin position="345"/>
        <end position="411"/>
    </location>
</feature>
<feature type="compositionally biased region" description="Basic and acidic residues" evidence="1">
    <location>
        <begin position="149"/>
        <end position="159"/>
    </location>
</feature>
<accession>A0A517TWC7</accession>
<feature type="compositionally biased region" description="Polar residues" evidence="1">
    <location>
        <begin position="296"/>
        <end position="313"/>
    </location>
</feature>
<evidence type="ECO:0000313" key="2">
    <source>
        <dbReference type="EMBL" id="QDT72674.1"/>
    </source>
</evidence>
<feature type="compositionally biased region" description="Low complexity" evidence="1">
    <location>
        <begin position="161"/>
        <end position="176"/>
    </location>
</feature>
<name>A0A517TWC7_9BACT</name>
<dbReference type="RefSeq" id="WP_145432219.1">
    <property type="nucleotide sequence ID" value="NZ_CP036339.1"/>
</dbReference>
<gene>
    <name evidence="2" type="ORF">I41_18560</name>
</gene>
<dbReference type="AlphaFoldDB" id="A0A517TWC7"/>
<proteinExistence type="predicted"/>
<evidence type="ECO:0000256" key="1">
    <source>
        <dbReference type="SAM" id="MobiDB-lite"/>
    </source>
</evidence>
<dbReference type="OrthoDB" id="251278at2"/>
<dbReference type="Proteomes" id="UP000317909">
    <property type="component" value="Chromosome"/>
</dbReference>
<dbReference type="EMBL" id="CP036339">
    <property type="protein sequence ID" value="QDT72674.1"/>
    <property type="molecule type" value="Genomic_DNA"/>
</dbReference>